<feature type="region of interest" description="Disordered" evidence="6">
    <location>
        <begin position="758"/>
        <end position="777"/>
    </location>
</feature>
<dbReference type="Gene3D" id="3.40.50.11260">
    <property type="match status" value="1"/>
</dbReference>
<feature type="binding site" evidence="5">
    <location>
        <position position="117"/>
    </location>
    <ligand>
        <name>ATP</name>
        <dbReference type="ChEBI" id="CHEBI:30616"/>
    </ligand>
</feature>
<feature type="compositionally biased region" description="Polar residues" evidence="6">
    <location>
        <begin position="758"/>
        <end position="769"/>
    </location>
</feature>
<feature type="binding site" evidence="5">
    <location>
        <position position="160"/>
    </location>
    <ligand>
        <name>ATP</name>
        <dbReference type="ChEBI" id="CHEBI:30616"/>
    </ligand>
</feature>
<dbReference type="InterPro" id="IPR019805">
    <property type="entry name" value="Heat_shock_protein_90_CS"/>
</dbReference>
<keyword evidence="7" id="KW-0732">Signal</keyword>
<keyword evidence="9" id="KW-1185">Reference proteome</keyword>
<evidence type="ECO:0000256" key="2">
    <source>
        <dbReference type="ARBA" id="ARBA00022741"/>
    </source>
</evidence>
<dbReference type="Gene3D" id="1.20.120.790">
    <property type="entry name" value="Heat shock protein 90, C-terminal domain"/>
    <property type="match status" value="1"/>
</dbReference>
<dbReference type="Pfam" id="PF13589">
    <property type="entry name" value="HATPase_c_3"/>
    <property type="match status" value="1"/>
</dbReference>
<dbReference type="SUPFAM" id="SSF54211">
    <property type="entry name" value="Ribosomal protein S5 domain 2-like"/>
    <property type="match status" value="1"/>
</dbReference>
<dbReference type="OrthoDB" id="28737at2759"/>
<dbReference type="PANTHER" id="PTHR11528">
    <property type="entry name" value="HEAT SHOCK PROTEIN 90 FAMILY MEMBER"/>
    <property type="match status" value="1"/>
</dbReference>
<accession>A0A1N6LXN9</accession>
<feature type="signal peptide" evidence="7">
    <location>
        <begin position="1"/>
        <end position="20"/>
    </location>
</feature>
<dbReference type="FunFam" id="3.30.565.10:FF:000005">
    <property type="entry name" value="Heat shock protein 90"/>
    <property type="match status" value="1"/>
</dbReference>
<evidence type="ECO:0000313" key="9">
    <source>
        <dbReference type="Proteomes" id="UP000002899"/>
    </source>
</evidence>
<dbReference type="CDD" id="cd16927">
    <property type="entry name" value="HATPase_Hsp90-like"/>
    <property type="match status" value="1"/>
</dbReference>
<dbReference type="InterPro" id="IPR037196">
    <property type="entry name" value="HSP90_C"/>
</dbReference>
<dbReference type="KEGG" id="bmic:BmR1_04g06220"/>
<dbReference type="InterPro" id="IPR020568">
    <property type="entry name" value="Ribosomal_Su5_D2-typ_SF"/>
</dbReference>
<reference evidence="8 9" key="1">
    <citation type="journal article" date="2012" name="Nucleic Acids Res.">
        <title>Sequencing of the smallest Apicomplexan genome from the human pathogen Babesia microti.</title>
        <authorList>
            <person name="Cornillot E."/>
            <person name="Hadj-Kaddour K."/>
            <person name="Dassouli A."/>
            <person name="Noel B."/>
            <person name="Ranwez V."/>
            <person name="Vacherie B."/>
            <person name="Augagneur Y."/>
            <person name="Bres V."/>
            <person name="Duclos A."/>
            <person name="Randazzo S."/>
            <person name="Carcy B."/>
            <person name="Debierre-Grockiego F."/>
            <person name="Delbecq S."/>
            <person name="Moubri-Menage K."/>
            <person name="Shams-Eldin H."/>
            <person name="Usmani-Brown S."/>
            <person name="Bringaud F."/>
            <person name="Wincker P."/>
            <person name="Vivares C.P."/>
            <person name="Schwarz R.T."/>
            <person name="Schetters T.P."/>
            <person name="Krause P.J."/>
            <person name="Gorenflot A."/>
            <person name="Berry V."/>
            <person name="Barbe V."/>
            <person name="Ben Mamoun C."/>
        </authorList>
    </citation>
    <scope>NUCLEOTIDE SEQUENCE [LARGE SCALE GENOMIC DNA]</scope>
    <source>
        <strain evidence="8 9">RI</strain>
    </source>
</reference>
<proteinExistence type="inferred from homology"/>
<evidence type="ECO:0000256" key="5">
    <source>
        <dbReference type="PIRSR" id="PIRSR002583-1"/>
    </source>
</evidence>
<reference evidence="8 9" key="3">
    <citation type="journal article" date="2016" name="Sci. Rep.">
        <title>Genome-wide diversity and gene expression profiling of Babesia microti isolates identify polymorphic genes that mediate host-pathogen interactions.</title>
        <authorList>
            <person name="Silva J.C."/>
            <person name="Cornillot E."/>
            <person name="McCracken C."/>
            <person name="Usmani-Brown S."/>
            <person name="Dwivedi A."/>
            <person name="Ifeonu O.O."/>
            <person name="Crabtree J."/>
            <person name="Gotia H.T."/>
            <person name="Virji A.Z."/>
            <person name="Reynes C."/>
            <person name="Colinge J."/>
            <person name="Kumar V."/>
            <person name="Lawres L."/>
            <person name="Pazzi J.E."/>
            <person name="Pablo J.V."/>
            <person name="Hung C."/>
            <person name="Brancato J."/>
            <person name="Kumari P."/>
            <person name="Orvis J."/>
            <person name="Tretina K."/>
            <person name="Chibucos M."/>
            <person name="Ott S."/>
            <person name="Sadzewicz L."/>
            <person name="Sengamalay N."/>
            <person name="Shetty A.C."/>
            <person name="Su Q."/>
            <person name="Tallon L."/>
            <person name="Fraser C.M."/>
            <person name="Frutos R."/>
            <person name="Molina D.M."/>
            <person name="Krause P.J."/>
            <person name="Ben Mamoun C."/>
        </authorList>
    </citation>
    <scope>NUCLEOTIDE SEQUENCE [LARGE SCALE GENOMIC DNA]</scope>
    <source>
        <strain evidence="8 9">RI</strain>
    </source>
</reference>
<dbReference type="GO" id="GO:0140662">
    <property type="term" value="F:ATP-dependent protein folding chaperone"/>
    <property type="evidence" value="ECO:0007669"/>
    <property type="project" value="InterPro"/>
</dbReference>
<keyword evidence="4" id="KW-0143">Chaperone</keyword>
<evidence type="ECO:0000313" key="8">
    <source>
        <dbReference type="EMBL" id="SIO73634.1"/>
    </source>
</evidence>
<evidence type="ECO:0000256" key="3">
    <source>
        <dbReference type="ARBA" id="ARBA00022840"/>
    </source>
</evidence>
<dbReference type="SUPFAM" id="SSF110942">
    <property type="entry name" value="HSP90 C-terminal domain"/>
    <property type="match status" value="1"/>
</dbReference>
<feature type="binding site" evidence="5">
    <location>
        <begin position="180"/>
        <end position="181"/>
    </location>
    <ligand>
        <name>ATP</name>
        <dbReference type="ChEBI" id="CHEBI:30616"/>
    </ligand>
</feature>
<evidence type="ECO:0000256" key="4">
    <source>
        <dbReference type="ARBA" id="ARBA00023186"/>
    </source>
</evidence>
<feature type="region of interest" description="Disordered" evidence="6">
    <location>
        <begin position="58"/>
        <end position="80"/>
    </location>
</feature>
<feature type="binding site" evidence="5">
    <location>
        <position position="445"/>
    </location>
    <ligand>
        <name>ATP</name>
        <dbReference type="ChEBI" id="CHEBI:30616"/>
    </ligand>
</feature>
<name>A0A1N6LXN9_BABMR</name>
<feature type="chain" id="PRO_5012907358" evidence="7">
    <location>
        <begin position="21"/>
        <end position="777"/>
    </location>
</feature>
<gene>
    <name evidence="8" type="ORF">BmR1_04g06220</name>
</gene>
<protein>
    <submittedName>
        <fullName evidence="8">Heat shock cognate 90 kDa protein</fullName>
    </submittedName>
</protein>
<feature type="binding site" evidence="5">
    <location>
        <position position="121"/>
    </location>
    <ligand>
        <name>ATP</name>
        <dbReference type="ChEBI" id="CHEBI:30616"/>
    </ligand>
</feature>
<dbReference type="FunFam" id="3.30.230.80:FF:000007">
    <property type="entry name" value="Heat shock protein 90"/>
    <property type="match status" value="1"/>
</dbReference>
<reference evidence="8 9" key="2">
    <citation type="journal article" date="2013" name="PLoS ONE">
        <title>Whole genome mapping and re-organization of the nuclear and mitochondrial genomes of Babesia microti isolates.</title>
        <authorList>
            <person name="Cornillot E."/>
            <person name="Dassouli A."/>
            <person name="Garg A."/>
            <person name="Pachikara N."/>
            <person name="Randazzo S."/>
            <person name="Depoix D."/>
            <person name="Carcy B."/>
            <person name="Delbecq S."/>
            <person name="Frutos R."/>
            <person name="Silva J.C."/>
            <person name="Sutton R."/>
            <person name="Krause P.J."/>
            <person name="Mamoun C.B."/>
        </authorList>
    </citation>
    <scope>NUCLEOTIDE SEQUENCE [LARGE SCALE GENOMIC DNA]</scope>
    <source>
        <strain evidence="8 9">RI</strain>
    </source>
</reference>
<dbReference type="PRINTS" id="PR00775">
    <property type="entry name" value="HEATSHOCK90"/>
</dbReference>
<feature type="binding site" evidence="5">
    <location>
        <position position="173"/>
    </location>
    <ligand>
        <name>ATP</name>
        <dbReference type="ChEBI" id="CHEBI:30616"/>
    </ligand>
</feature>
<dbReference type="PROSITE" id="PS00298">
    <property type="entry name" value="HSP90"/>
    <property type="match status" value="1"/>
</dbReference>
<evidence type="ECO:0000256" key="6">
    <source>
        <dbReference type="SAM" id="MobiDB-lite"/>
    </source>
</evidence>
<keyword evidence="3 5" id="KW-0067">ATP-binding</keyword>
<dbReference type="InterPro" id="IPR001404">
    <property type="entry name" value="Hsp90_fam"/>
</dbReference>
<dbReference type="Gene3D" id="3.30.565.10">
    <property type="entry name" value="Histidine kinase-like ATPase, C-terminal domain"/>
    <property type="match status" value="1"/>
</dbReference>
<sequence>MKWLIRLVIPLSIVIDAAICMSRRYVYNFIIPVNSVNPSNSLLKRDIFAESADINEESTTSTNFDNDSGTNSSVQIVTRPPSETYNEETYTFKAEVNKVMDIIVNSLYTDKDVFLRELVSNAADALDKRRMNASSNAKPETFGSIRIKPDKVLNTLTIEDDGIGMTKNELINNIGTIAESGTAKFLKQIESGDFDSNLIGQFGVGFYSAFLVAERVDVYSKSYNDPNGIIHKWSSNSNGTFTVAEQKGGDVEKVLELGGTRIILHIRPECDEYLEDYKLKELLRKYSEFVKFPIQLWVEKIDYDRVPDENNTIEGKPMRYKTVTKKRNEWETINTQLPIWRRSESELKPEDYIAFYKSTFKAYDDPMSYIHFKVEGQVAFSSIIYVPGALPWELSRNMFDDQSRAIRLYVKRVFINDKFAESIPRWLTFVRGVVDSDDLPLNVGREHLQKSRMLTIINKRLASKAIEMLRNLRANSTNEKWHRFNDHFGKYLKIGVVEDQENQQSLASLVQFWSNKSGNTRTGLDEYIDRMKDGQKCIYFLTAEDRTTAENSPCLEKMKKMDYEVLFALEPIDEFSLSALGVNKYKDLSLVDVGKSDLKIDASTDQSNGSADDKSGTSSGFETLCAWMKDLLVEKVHDVRVSSRLTVSPAVLVQSEYGLSPSMQKYMRQQATAQGVQEEDVISNALMTKPVLEINTEHKIIRHLDELVKVDRLGDKPREIALQLFDVVSILGGYTIKEPSVFAKRVLNLMLSFVENNTSTGGTCSSDSPASKGGADA</sequence>
<dbReference type="GeneID" id="24425888"/>
<comment type="similarity">
    <text evidence="1">Belongs to the heat shock protein 90 family.</text>
</comment>
<feature type="binding site" evidence="5">
    <location>
        <begin position="201"/>
        <end position="206"/>
    </location>
    <ligand>
        <name>ATP</name>
        <dbReference type="ChEBI" id="CHEBI:30616"/>
    </ligand>
</feature>
<dbReference type="Gene3D" id="3.30.230.80">
    <property type="match status" value="1"/>
</dbReference>
<dbReference type="VEuPathDB" id="PiroplasmaDB:BmR1_04g06220"/>
<organism evidence="8 9">
    <name type="scientific">Babesia microti (strain RI)</name>
    <dbReference type="NCBI Taxonomy" id="1133968"/>
    <lineage>
        <taxon>Eukaryota</taxon>
        <taxon>Sar</taxon>
        <taxon>Alveolata</taxon>
        <taxon>Apicomplexa</taxon>
        <taxon>Aconoidasida</taxon>
        <taxon>Piroplasmida</taxon>
        <taxon>Babesiidae</taxon>
        <taxon>Babesia</taxon>
    </lineage>
</organism>
<dbReference type="Proteomes" id="UP000002899">
    <property type="component" value="Chromosome IV"/>
</dbReference>
<dbReference type="EMBL" id="LN871599">
    <property type="protein sequence ID" value="SIO73634.1"/>
    <property type="molecule type" value="Genomic_DNA"/>
</dbReference>
<evidence type="ECO:0000256" key="1">
    <source>
        <dbReference type="ARBA" id="ARBA00008239"/>
    </source>
</evidence>
<dbReference type="InterPro" id="IPR036890">
    <property type="entry name" value="HATPase_C_sf"/>
</dbReference>
<dbReference type="Pfam" id="PF00183">
    <property type="entry name" value="HSP90"/>
    <property type="match status" value="1"/>
</dbReference>
<dbReference type="GO" id="GO:0051082">
    <property type="term" value="F:unfolded protein binding"/>
    <property type="evidence" value="ECO:0007669"/>
    <property type="project" value="InterPro"/>
</dbReference>
<dbReference type="GO" id="GO:0005524">
    <property type="term" value="F:ATP binding"/>
    <property type="evidence" value="ECO:0007669"/>
    <property type="project" value="UniProtKB-KW"/>
</dbReference>
<feature type="binding site" evidence="5">
    <location>
        <position position="260"/>
    </location>
    <ligand>
        <name>ATP</name>
        <dbReference type="ChEBI" id="CHEBI:30616"/>
    </ligand>
</feature>
<dbReference type="PIRSF" id="PIRSF002583">
    <property type="entry name" value="Hsp90"/>
    <property type="match status" value="1"/>
</dbReference>
<dbReference type="GO" id="GO:0016887">
    <property type="term" value="F:ATP hydrolysis activity"/>
    <property type="evidence" value="ECO:0007669"/>
    <property type="project" value="InterPro"/>
</dbReference>
<dbReference type="AlphaFoldDB" id="A0A1N6LXN9"/>
<dbReference type="NCBIfam" id="NF003555">
    <property type="entry name" value="PRK05218.1"/>
    <property type="match status" value="1"/>
</dbReference>
<keyword evidence="2 5" id="KW-0547">Nucleotide-binding</keyword>
<evidence type="ECO:0000256" key="7">
    <source>
        <dbReference type="SAM" id="SignalP"/>
    </source>
</evidence>
<dbReference type="InterPro" id="IPR020575">
    <property type="entry name" value="Hsp90_N"/>
</dbReference>
<dbReference type="HAMAP" id="MF_00505">
    <property type="entry name" value="HSP90"/>
    <property type="match status" value="1"/>
</dbReference>
<dbReference type="RefSeq" id="XP_021337713.1">
    <property type="nucleotide sequence ID" value="XM_021482486.1"/>
</dbReference>
<feature type="binding site" evidence="5">
    <location>
        <position position="165"/>
    </location>
    <ligand>
        <name>ATP</name>
        <dbReference type="ChEBI" id="CHEBI:30616"/>
    </ligand>
</feature>
<keyword evidence="8" id="KW-0346">Stress response</keyword>
<dbReference type="SUPFAM" id="SSF55874">
    <property type="entry name" value="ATPase domain of HSP90 chaperone/DNA topoisomerase II/histidine kinase"/>
    <property type="match status" value="1"/>
</dbReference>